<keyword evidence="5" id="KW-1185">Reference proteome</keyword>
<feature type="domain" description="Band 7" evidence="3">
    <location>
        <begin position="41"/>
        <end position="178"/>
    </location>
</feature>
<dbReference type="GO" id="GO:0016020">
    <property type="term" value="C:membrane"/>
    <property type="evidence" value="ECO:0007669"/>
    <property type="project" value="UniProtKB-SubCell"/>
</dbReference>
<sequence length="190" mass="20525">MSNAADTAAGIVLTIVLAVIFAGTIYRLWSMIFSAPQRQKILAYQSGVVLRGASTEKVLGPGLHWIKPKQTLVLCDMRPRPFQVAQQELIAADGMAVRISLGGEQRIVDAAAFVRESSDGFGTFYLELRQALRIAVADYGGDAIVADTAVLPSRIRELLVPRAAHLGLEIASLDVSEAVPLGWVRQQGNR</sequence>
<keyword evidence="2" id="KW-1133">Transmembrane helix</keyword>
<dbReference type="OrthoDB" id="9779595at2"/>
<proteinExistence type="predicted"/>
<dbReference type="RefSeq" id="WP_089836387.1">
    <property type="nucleotide sequence ID" value="NZ_FOZL01000001.1"/>
</dbReference>
<keyword evidence="2" id="KW-0472">Membrane</keyword>
<evidence type="ECO:0000256" key="2">
    <source>
        <dbReference type="SAM" id="Phobius"/>
    </source>
</evidence>
<dbReference type="Proteomes" id="UP000199024">
    <property type="component" value="Unassembled WGS sequence"/>
</dbReference>
<feature type="transmembrane region" description="Helical" evidence="2">
    <location>
        <begin position="6"/>
        <end position="29"/>
    </location>
</feature>
<dbReference type="STRING" id="474950.SAMN05421771_0548"/>
<name>A0A1I6LD06_9BACT</name>
<keyword evidence="2" id="KW-0812">Transmembrane</keyword>
<evidence type="ECO:0000259" key="3">
    <source>
        <dbReference type="Pfam" id="PF01145"/>
    </source>
</evidence>
<evidence type="ECO:0000313" key="5">
    <source>
        <dbReference type="Proteomes" id="UP000199024"/>
    </source>
</evidence>
<dbReference type="EMBL" id="FOZL01000001">
    <property type="protein sequence ID" value="SFS01148.1"/>
    <property type="molecule type" value="Genomic_DNA"/>
</dbReference>
<gene>
    <name evidence="4" type="ORF">SAMN05421771_0548</name>
</gene>
<reference evidence="4 5" key="1">
    <citation type="submission" date="2016-10" db="EMBL/GenBank/DDBJ databases">
        <authorList>
            <person name="de Groot N.N."/>
        </authorList>
    </citation>
    <scope>NUCLEOTIDE SEQUENCE [LARGE SCALE GENOMIC DNA]</scope>
    <source>
        <strain evidence="4 5">DSM 21001</strain>
    </source>
</reference>
<dbReference type="AlphaFoldDB" id="A0A1I6LD06"/>
<dbReference type="Pfam" id="PF01145">
    <property type="entry name" value="Band_7"/>
    <property type="match status" value="1"/>
</dbReference>
<accession>A0A1I6LD06</accession>
<organism evidence="4 5">
    <name type="scientific">Granulicella pectinivorans</name>
    <dbReference type="NCBI Taxonomy" id="474950"/>
    <lineage>
        <taxon>Bacteria</taxon>
        <taxon>Pseudomonadati</taxon>
        <taxon>Acidobacteriota</taxon>
        <taxon>Terriglobia</taxon>
        <taxon>Terriglobales</taxon>
        <taxon>Acidobacteriaceae</taxon>
        <taxon>Granulicella</taxon>
    </lineage>
</organism>
<comment type="subcellular location">
    <subcellularLocation>
        <location evidence="1">Membrane</location>
        <topology evidence="1">Single-pass membrane protein</topology>
    </subcellularLocation>
</comment>
<dbReference type="InterPro" id="IPR036013">
    <property type="entry name" value="Band_7/SPFH_dom_sf"/>
</dbReference>
<evidence type="ECO:0000313" key="4">
    <source>
        <dbReference type="EMBL" id="SFS01148.1"/>
    </source>
</evidence>
<evidence type="ECO:0000256" key="1">
    <source>
        <dbReference type="ARBA" id="ARBA00004167"/>
    </source>
</evidence>
<dbReference type="InterPro" id="IPR001107">
    <property type="entry name" value="Band_7"/>
</dbReference>
<dbReference type="SUPFAM" id="SSF117892">
    <property type="entry name" value="Band 7/SPFH domain"/>
    <property type="match status" value="1"/>
</dbReference>
<protein>
    <submittedName>
        <fullName evidence="4">SPFH domain / Band 7 family protein</fullName>
    </submittedName>
</protein>
<dbReference type="Gene3D" id="3.30.479.30">
    <property type="entry name" value="Band 7 domain"/>
    <property type="match status" value="1"/>
</dbReference>